<proteinExistence type="predicted"/>
<keyword evidence="1" id="KW-1133">Transmembrane helix</keyword>
<feature type="domain" description="Nose resistant-to-fluoxetine protein N-terminal" evidence="2">
    <location>
        <begin position="18"/>
        <end position="159"/>
    </location>
</feature>
<dbReference type="SMART" id="SM00703">
    <property type="entry name" value="NRF"/>
    <property type="match status" value="1"/>
</dbReference>
<dbReference type="AlphaFoldDB" id="A0A653DVR5"/>
<gene>
    <name evidence="3" type="ORF">CALMAC_LOCUS20794</name>
</gene>
<sequence length="271" mass="31303">MLLTSFPPFQLSDVEGVSKECRLQSRQFIEDLKKFKFWALKMYDGGAKFPSGILHGNINQLGDFDMCVDAHSKERNIHGQYCLTNIEIEIPKSTYMSGLYQLMMAYDHIKTRIEDSGHRVPRFSSIMWAVCIPSVCTHEEVEKGLSKAIQKITEGTDLKLRHKVYPENCHAKDKWETPTSTYVALFLLAGFISWLIFATLYHHWSFNPQNEWVMAFSLKKNFDSLFTIKKNPNEVEILHGIRWLNALALIAAHKNMAMLFEPYANRTSMVD</sequence>
<evidence type="ECO:0000256" key="1">
    <source>
        <dbReference type="SAM" id="Phobius"/>
    </source>
</evidence>
<dbReference type="Proteomes" id="UP000410492">
    <property type="component" value="Unassembled WGS sequence"/>
</dbReference>
<dbReference type="PANTHER" id="PTHR11161:SF4">
    <property type="entry name" value="DROP DEAD"/>
    <property type="match status" value="1"/>
</dbReference>
<reference evidence="3 4" key="1">
    <citation type="submission" date="2019-01" db="EMBL/GenBank/DDBJ databases">
        <authorList>
            <person name="Sayadi A."/>
        </authorList>
    </citation>
    <scope>NUCLEOTIDE SEQUENCE [LARGE SCALE GENOMIC DNA]</scope>
</reference>
<keyword evidence="4" id="KW-1185">Reference proteome</keyword>
<name>A0A653DVR5_CALMS</name>
<dbReference type="PANTHER" id="PTHR11161">
    <property type="entry name" value="O-ACYLTRANSFERASE"/>
    <property type="match status" value="1"/>
</dbReference>
<evidence type="ECO:0000313" key="4">
    <source>
        <dbReference type="Proteomes" id="UP000410492"/>
    </source>
</evidence>
<evidence type="ECO:0000259" key="2">
    <source>
        <dbReference type="SMART" id="SM00703"/>
    </source>
</evidence>
<keyword evidence="1" id="KW-0472">Membrane</keyword>
<feature type="non-terminal residue" evidence="3">
    <location>
        <position position="271"/>
    </location>
</feature>
<dbReference type="InterPro" id="IPR052728">
    <property type="entry name" value="O2_lipid_transport_reg"/>
</dbReference>
<feature type="transmembrane region" description="Helical" evidence="1">
    <location>
        <begin position="182"/>
        <end position="204"/>
    </location>
</feature>
<dbReference type="OrthoDB" id="4794873at2759"/>
<dbReference type="InterPro" id="IPR006621">
    <property type="entry name" value="Nose-resist-to-fluoxetine_N"/>
</dbReference>
<organism evidence="3 4">
    <name type="scientific">Callosobruchus maculatus</name>
    <name type="common">Southern cowpea weevil</name>
    <name type="synonym">Pulse bruchid</name>
    <dbReference type="NCBI Taxonomy" id="64391"/>
    <lineage>
        <taxon>Eukaryota</taxon>
        <taxon>Metazoa</taxon>
        <taxon>Ecdysozoa</taxon>
        <taxon>Arthropoda</taxon>
        <taxon>Hexapoda</taxon>
        <taxon>Insecta</taxon>
        <taxon>Pterygota</taxon>
        <taxon>Neoptera</taxon>
        <taxon>Endopterygota</taxon>
        <taxon>Coleoptera</taxon>
        <taxon>Polyphaga</taxon>
        <taxon>Cucujiformia</taxon>
        <taxon>Chrysomeloidea</taxon>
        <taxon>Chrysomelidae</taxon>
        <taxon>Bruchinae</taxon>
        <taxon>Bruchini</taxon>
        <taxon>Callosobruchus</taxon>
    </lineage>
</organism>
<protein>
    <recommendedName>
        <fullName evidence="2">Nose resistant-to-fluoxetine protein N-terminal domain-containing protein</fullName>
    </recommendedName>
</protein>
<dbReference type="EMBL" id="CAACVG010015183">
    <property type="protein sequence ID" value="VEN64207.1"/>
    <property type="molecule type" value="Genomic_DNA"/>
</dbReference>
<accession>A0A653DVR5</accession>
<dbReference type="Pfam" id="PF20146">
    <property type="entry name" value="NRF"/>
    <property type="match status" value="1"/>
</dbReference>
<evidence type="ECO:0000313" key="3">
    <source>
        <dbReference type="EMBL" id="VEN64207.1"/>
    </source>
</evidence>
<keyword evidence="1" id="KW-0812">Transmembrane</keyword>